<protein>
    <recommendedName>
        <fullName evidence="3">Tetratricopeptide repeat protein 12</fullName>
    </recommendedName>
</protein>
<dbReference type="InterPro" id="IPR043195">
    <property type="entry name" value="TTC12"/>
</dbReference>
<dbReference type="Proteomes" id="UP000792457">
    <property type="component" value="Unassembled WGS sequence"/>
</dbReference>
<reference evidence="1" key="2">
    <citation type="submission" date="2017-10" db="EMBL/GenBank/DDBJ databases">
        <title>Ladona fulva Genome sequencing and assembly.</title>
        <authorList>
            <person name="Murali S."/>
            <person name="Richards S."/>
            <person name="Bandaranaike D."/>
            <person name="Bellair M."/>
            <person name="Blankenburg K."/>
            <person name="Chao H."/>
            <person name="Dinh H."/>
            <person name="Doddapaneni H."/>
            <person name="Dugan-Rocha S."/>
            <person name="Elkadiri S."/>
            <person name="Gnanaolivu R."/>
            <person name="Hernandez B."/>
            <person name="Skinner E."/>
            <person name="Javaid M."/>
            <person name="Lee S."/>
            <person name="Li M."/>
            <person name="Ming W."/>
            <person name="Munidasa M."/>
            <person name="Muniz J."/>
            <person name="Nguyen L."/>
            <person name="Hughes D."/>
            <person name="Osuji N."/>
            <person name="Pu L.-L."/>
            <person name="Puazo M."/>
            <person name="Qu C."/>
            <person name="Quiroz J."/>
            <person name="Raj R."/>
            <person name="Weissenberger G."/>
            <person name="Xin Y."/>
            <person name="Zou X."/>
            <person name="Han Y."/>
            <person name="Worley K."/>
            <person name="Muzny D."/>
            <person name="Gibbs R."/>
        </authorList>
    </citation>
    <scope>NUCLEOTIDE SEQUENCE</scope>
    <source>
        <strain evidence="1">Sampled in the wild</strain>
    </source>
</reference>
<keyword evidence="2" id="KW-1185">Reference proteome</keyword>
<gene>
    <name evidence="1" type="ORF">J437_LFUL014266</name>
</gene>
<evidence type="ECO:0008006" key="3">
    <source>
        <dbReference type="Google" id="ProtNLM"/>
    </source>
</evidence>
<dbReference type="GO" id="GO:0005813">
    <property type="term" value="C:centrosome"/>
    <property type="evidence" value="ECO:0007669"/>
    <property type="project" value="TreeGrafter"/>
</dbReference>
<reference evidence="1" key="1">
    <citation type="submission" date="2013-04" db="EMBL/GenBank/DDBJ databases">
        <authorList>
            <person name="Qu J."/>
            <person name="Murali S.C."/>
            <person name="Bandaranaike D."/>
            <person name="Bellair M."/>
            <person name="Blankenburg K."/>
            <person name="Chao H."/>
            <person name="Dinh H."/>
            <person name="Doddapaneni H."/>
            <person name="Downs B."/>
            <person name="Dugan-Rocha S."/>
            <person name="Elkadiri S."/>
            <person name="Gnanaolivu R.D."/>
            <person name="Hernandez B."/>
            <person name="Javaid M."/>
            <person name="Jayaseelan J.C."/>
            <person name="Lee S."/>
            <person name="Li M."/>
            <person name="Ming W."/>
            <person name="Munidasa M."/>
            <person name="Muniz J."/>
            <person name="Nguyen L."/>
            <person name="Ongeri F."/>
            <person name="Osuji N."/>
            <person name="Pu L.-L."/>
            <person name="Puazo M."/>
            <person name="Qu C."/>
            <person name="Quiroz J."/>
            <person name="Raj R."/>
            <person name="Weissenberger G."/>
            <person name="Xin Y."/>
            <person name="Zou X."/>
            <person name="Han Y."/>
            <person name="Richards S."/>
            <person name="Worley K."/>
            <person name="Muzny D."/>
            <person name="Gibbs R."/>
        </authorList>
    </citation>
    <scope>NUCLEOTIDE SEQUENCE</scope>
    <source>
        <strain evidence="1">Sampled in the wild</strain>
    </source>
</reference>
<dbReference type="PANTHER" id="PTHR46540:SF1">
    <property type="entry name" value="TETRATRICOPEPTIDE REPEAT PROTEIN 12"/>
    <property type="match status" value="1"/>
</dbReference>
<organism evidence="1 2">
    <name type="scientific">Ladona fulva</name>
    <name type="common">Scarce chaser dragonfly</name>
    <name type="synonym">Libellula fulva</name>
    <dbReference type="NCBI Taxonomy" id="123851"/>
    <lineage>
        <taxon>Eukaryota</taxon>
        <taxon>Metazoa</taxon>
        <taxon>Ecdysozoa</taxon>
        <taxon>Arthropoda</taxon>
        <taxon>Hexapoda</taxon>
        <taxon>Insecta</taxon>
        <taxon>Pterygota</taxon>
        <taxon>Palaeoptera</taxon>
        <taxon>Odonata</taxon>
        <taxon>Epiprocta</taxon>
        <taxon>Anisoptera</taxon>
        <taxon>Libelluloidea</taxon>
        <taxon>Libellulidae</taxon>
        <taxon>Ladona</taxon>
    </lineage>
</organism>
<dbReference type="Gene3D" id="1.25.40.10">
    <property type="entry name" value="Tetratricopeptide repeat domain"/>
    <property type="match status" value="1"/>
</dbReference>
<dbReference type="InterPro" id="IPR011990">
    <property type="entry name" value="TPR-like_helical_dom_sf"/>
</dbReference>
<evidence type="ECO:0000313" key="1">
    <source>
        <dbReference type="EMBL" id="KAG8235266.1"/>
    </source>
</evidence>
<dbReference type="GO" id="GO:0070286">
    <property type="term" value="P:axonemal dynein complex assembly"/>
    <property type="evidence" value="ECO:0007669"/>
    <property type="project" value="TreeGrafter"/>
</dbReference>
<dbReference type="OrthoDB" id="2017782at2759"/>
<dbReference type="GO" id="GO:0007288">
    <property type="term" value="P:sperm axoneme assembly"/>
    <property type="evidence" value="ECO:0007669"/>
    <property type="project" value="TreeGrafter"/>
</dbReference>
<dbReference type="EMBL" id="KZ308894">
    <property type="protein sequence ID" value="KAG8235266.1"/>
    <property type="molecule type" value="Genomic_DNA"/>
</dbReference>
<sequence>MDVAMNYEDKEFETFMMKVDKIGSIITGLTSNDQAENDEALKEATIYLEGKIKGDINDGSSVVKHSRTVINQEALICETPNRHSTSKEAFMVLMSKDAERRARDRKEREERAYTYSKEANKCFCLKDFISALHFYNKAIDQHVNQPMLYAERAKVLLKLQMHTKAVEDCEKGLKLNEDLFLLKGETYTPEEKKENDLTDEELKFIRNQIINKSTEEYQSQ</sequence>
<evidence type="ECO:0000313" key="2">
    <source>
        <dbReference type="Proteomes" id="UP000792457"/>
    </source>
</evidence>
<dbReference type="InterPro" id="IPR019734">
    <property type="entry name" value="TPR_rpt"/>
</dbReference>
<dbReference type="GO" id="GO:0005737">
    <property type="term" value="C:cytoplasm"/>
    <property type="evidence" value="ECO:0007669"/>
    <property type="project" value="TreeGrafter"/>
</dbReference>
<name>A0A8K0P654_LADFU</name>
<accession>A0A8K0P654</accession>
<dbReference type="AlphaFoldDB" id="A0A8K0P654"/>
<proteinExistence type="predicted"/>
<dbReference type="PANTHER" id="PTHR46540">
    <property type="entry name" value="TETRATRICOPEPTIDE REPEAT PROTEIN 12"/>
    <property type="match status" value="1"/>
</dbReference>
<dbReference type="SUPFAM" id="SSF48452">
    <property type="entry name" value="TPR-like"/>
    <property type="match status" value="1"/>
</dbReference>
<comment type="caution">
    <text evidence="1">The sequence shown here is derived from an EMBL/GenBank/DDBJ whole genome shotgun (WGS) entry which is preliminary data.</text>
</comment>
<dbReference type="SMART" id="SM00028">
    <property type="entry name" value="TPR"/>
    <property type="match status" value="2"/>
</dbReference>